<dbReference type="InterPro" id="IPR003663">
    <property type="entry name" value="Sugar/inositol_transpt"/>
</dbReference>
<dbReference type="SUPFAM" id="SSF103473">
    <property type="entry name" value="MFS general substrate transporter"/>
    <property type="match status" value="1"/>
</dbReference>
<evidence type="ECO:0000256" key="8">
    <source>
        <dbReference type="SAM" id="Phobius"/>
    </source>
</evidence>
<dbReference type="PROSITE" id="PS50850">
    <property type="entry name" value="MFS"/>
    <property type="match status" value="1"/>
</dbReference>
<dbReference type="FunFam" id="1.20.1250.20:FF:000078">
    <property type="entry name" value="MFS maltose transporter, putative"/>
    <property type="match status" value="1"/>
</dbReference>
<evidence type="ECO:0000256" key="4">
    <source>
        <dbReference type="ARBA" id="ARBA00022692"/>
    </source>
</evidence>
<keyword evidence="5 8" id="KW-1133">Transmembrane helix</keyword>
<feature type="transmembrane region" description="Helical" evidence="8">
    <location>
        <begin position="303"/>
        <end position="325"/>
    </location>
</feature>
<dbReference type="GO" id="GO:0005351">
    <property type="term" value="F:carbohydrate:proton symporter activity"/>
    <property type="evidence" value="ECO:0007669"/>
    <property type="project" value="TreeGrafter"/>
</dbReference>
<accession>A0AAV9XIA8</accession>
<feature type="transmembrane region" description="Helical" evidence="8">
    <location>
        <begin position="395"/>
        <end position="420"/>
    </location>
</feature>
<feature type="transmembrane region" description="Helical" evidence="8">
    <location>
        <begin position="150"/>
        <end position="171"/>
    </location>
</feature>
<evidence type="ECO:0000256" key="3">
    <source>
        <dbReference type="ARBA" id="ARBA00022448"/>
    </source>
</evidence>
<dbReference type="GO" id="GO:0016020">
    <property type="term" value="C:membrane"/>
    <property type="evidence" value="ECO:0007669"/>
    <property type="project" value="UniProtKB-SubCell"/>
</dbReference>
<feature type="domain" description="Major facilitator superfamily (MFS) profile" evidence="9">
    <location>
        <begin position="50"/>
        <end position="489"/>
    </location>
</feature>
<feature type="transmembrane region" description="Helical" evidence="8">
    <location>
        <begin position="466"/>
        <end position="485"/>
    </location>
</feature>
<feature type="transmembrane region" description="Helical" evidence="8">
    <location>
        <begin position="337"/>
        <end position="358"/>
    </location>
</feature>
<protein>
    <recommendedName>
        <fullName evidence="9">Major facilitator superfamily (MFS) profile domain-containing protein</fullName>
    </recommendedName>
</protein>
<dbReference type="InterPro" id="IPR050360">
    <property type="entry name" value="MFS_Sugar_Transporters"/>
</dbReference>
<dbReference type="NCBIfam" id="TIGR00879">
    <property type="entry name" value="SP"/>
    <property type="match status" value="1"/>
</dbReference>
<evidence type="ECO:0000256" key="5">
    <source>
        <dbReference type="ARBA" id="ARBA00022989"/>
    </source>
</evidence>
<keyword evidence="4 8" id="KW-0812">Transmembrane</keyword>
<name>A0AAV9XIA8_9PEZI</name>
<gene>
    <name evidence="10" type="ORF">TWF694_007603</name>
</gene>
<organism evidence="10 11">
    <name type="scientific">Orbilia ellipsospora</name>
    <dbReference type="NCBI Taxonomy" id="2528407"/>
    <lineage>
        <taxon>Eukaryota</taxon>
        <taxon>Fungi</taxon>
        <taxon>Dikarya</taxon>
        <taxon>Ascomycota</taxon>
        <taxon>Pezizomycotina</taxon>
        <taxon>Orbiliomycetes</taxon>
        <taxon>Orbiliales</taxon>
        <taxon>Orbiliaceae</taxon>
        <taxon>Orbilia</taxon>
    </lineage>
</organism>
<dbReference type="Pfam" id="PF00083">
    <property type="entry name" value="Sugar_tr"/>
    <property type="match status" value="1"/>
</dbReference>
<evidence type="ECO:0000256" key="1">
    <source>
        <dbReference type="ARBA" id="ARBA00004141"/>
    </source>
</evidence>
<evidence type="ECO:0000313" key="11">
    <source>
        <dbReference type="Proteomes" id="UP001365542"/>
    </source>
</evidence>
<dbReference type="Gene3D" id="1.20.1250.20">
    <property type="entry name" value="MFS general substrate transporter like domains"/>
    <property type="match status" value="1"/>
</dbReference>
<dbReference type="Proteomes" id="UP001365542">
    <property type="component" value="Unassembled WGS sequence"/>
</dbReference>
<dbReference type="InterPro" id="IPR005828">
    <property type="entry name" value="MFS_sugar_transport-like"/>
</dbReference>
<evidence type="ECO:0000256" key="7">
    <source>
        <dbReference type="RuleBase" id="RU003346"/>
    </source>
</evidence>
<feature type="transmembrane region" description="Helical" evidence="8">
    <location>
        <begin position="178"/>
        <end position="199"/>
    </location>
</feature>
<keyword evidence="6 8" id="KW-0472">Membrane</keyword>
<feature type="transmembrane region" description="Helical" evidence="8">
    <location>
        <begin position="432"/>
        <end position="454"/>
    </location>
</feature>
<feature type="transmembrane region" description="Helical" evidence="8">
    <location>
        <begin position="125"/>
        <end position="144"/>
    </location>
</feature>
<dbReference type="AlphaFoldDB" id="A0AAV9XIA8"/>
<evidence type="ECO:0000256" key="6">
    <source>
        <dbReference type="ARBA" id="ARBA00023136"/>
    </source>
</evidence>
<evidence type="ECO:0000256" key="2">
    <source>
        <dbReference type="ARBA" id="ARBA00010992"/>
    </source>
</evidence>
<feature type="transmembrane region" description="Helical" evidence="8">
    <location>
        <begin position="219"/>
        <end position="236"/>
    </location>
</feature>
<reference evidence="10 11" key="1">
    <citation type="submission" date="2019-10" db="EMBL/GenBank/DDBJ databases">
        <authorList>
            <person name="Palmer J.M."/>
        </authorList>
    </citation>
    <scope>NUCLEOTIDE SEQUENCE [LARGE SCALE GENOMIC DNA]</scope>
    <source>
        <strain evidence="10 11">TWF694</strain>
    </source>
</reference>
<dbReference type="InterPro" id="IPR036259">
    <property type="entry name" value="MFS_trans_sf"/>
</dbReference>
<comment type="subcellular location">
    <subcellularLocation>
        <location evidence="1">Membrane</location>
        <topology evidence="1">Multi-pass membrane protein</topology>
    </subcellularLocation>
</comment>
<feature type="transmembrane region" description="Helical" evidence="8">
    <location>
        <begin position="370"/>
        <end position="389"/>
    </location>
</feature>
<evidence type="ECO:0000313" key="10">
    <source>
        <dbReference type="EMBL" id="KAK6541823.1"/>
    </source>
</evidence>
<feature type="transmembrane region" description="Helical" evidence="8">
    <location>
        <begin position="47"/>
        <end position="63"/>
    </location>
</feature>
<keyword evidence="11" id="KW-1185">Reference proteome</keyword>
<feature type="transmembrane region" description="Helical" evidence="8">
    <location>
        <begin position="97"/>
        <end position="118"/>
    </location>
</feature>
<comment type="caution">
    <text evidence="10">The sequence shown here is derived from an EMBL/GenBank/DDBJ whole genome shotgun (WGS) entry which is preliminary data.</text>
</comment>
<dbReference type="EMBL" id="JAVHJO010000003">
    <property type="protein sequence ID" value="KAK6541823.1"/>
    <property type="molecule type" value="Genomic_DNA"/>
</dbReference>
<sequence length="514" mass="55984">MAHVDVKPTVEVDEERTSIKQQTVLDNDNAEEHSLTFSYILRNHPSLLFFSFYWGVSAFGWGFDAQINGAMISVPAFRRDFGYVDNGQAILPARWQTAFNCISTVGGFFGGFLCSYISDRFGRKVGLLFGIAFATGGIFGEIFATSNVSFLISKLILGFGLAGFLTIGPMATSEITPVVLRGLSTAGINLGIATGQLVSNGVIKGFGNRTDHWAYRGPFAIQFAFVVFLLAFFPFVPESPWYLVRQGRVDEATKSLEKLWGGKIDAQAKVAVIQTVVAEEERSGVEISLLDCFRGTNLVRTGISMGGFACQHFTGIIFVLGYSTYFFELAGLDTSNAFDLGVGVTACGFTGNLLSWFVLNSFGRRRIFNYGMVILTTLLLLIGIMDVVPTGGAKWVQAACTVIYAFVYFLTIGAVAFVLLGEVSSPSMRAHTAALATATQSILGLVMNFAIPYMVNPDEGNLKGKVGFIFGGLAAIATVGSFWYVPELKGRTFAEIDQMFQMRVPPRKMGEYQF</sequence>
<proteinExistence type="inferred from homology"/>
<evidence type="ECO:0000259" key="9">
    <source>
        <dbReference type="PROSITE" id="PS50850"/>
    </source>
</evidence>
<dbReference type="PANTHER" id="PTHR48022">
    <property type="entry name" value="PLASTIDIC GLUCOSE TRANSPORTER 4"/>
    <property type="match status" value="1"/>
</dbReference>
<dbReference type="PANTHER" id="PTHR48022:SF51">
    <property type="entry name" value="ALPHA-GLUCOSIDE TRANSPORTER, PUTATIVE (AFU_ORTHOLOGUE AFUA_6G11920)-RELATED"/>
    <property type="match status" value="1"/>
</dbReference>
<comment type="similarity">
    <text evidence="2 7">Belongs to the major facilitator superfamily. Sugar transporter (TC 2.A.1.1) family.</text>
</comment>
<dbReference type="InterPro" id="IPR020846">
    <property type="entry name" value="MFS_dom"/>
</dbReference>
<keyword evidence="3 7" id="KW-0813">Transport</keyword>